<accession>J0WXY4</accession>
<dbReference type="Proteomes" id="UP000006514">
    <property type="component" value="Unassembled WGS sequence"/>
</dbReference>
<dbReference type="OMA" id="LLYEMTW"/>
<dbReference type="Pfam" id="PF09362">
    <property type="entry name" value="DUF1996"/>
    <property type="match status" value="1"/>
</dbReference>
<gene>
    <name evidence="3" type="ORF">AURDEDRAFT_65103</name>
</gene>
<dbReference type="PANTHER" id="PTHR43662:SF3">
    <property type="entry name" value="DOMAIN PROTEIN, PUTATIVE (AFU_ORTHOLOGUE AFUA_6G11970)-RELATED"/>
    <property type="match status" value="1"/>
</dbReference>
<keyword evidence="1" id="KW-0732">Signal</keyword>
<feature type="domain" description="DUF1996" evidence="2">
    <location>
        <begin position="39"/>
        <end position="278"/>
    </location>
</feature>
<dbReference type="OrthoDB" id="74764at2759"/>
<dbReference type="KEGG" id="adl:AURDEDRAFT_65103"/>
<feature type="signal peptide" evidence="1">
    <location>
        <begin position="1"/>
        <end position="22"/>
    </location>
</feature>
<dbReference type="EMBL" id="JH687770">
    <property type="protein sequence ID" value="EJD44620.1"/>
    <property type="molecule type" value="Genomic_DNA"/>
</dbReference>
<feature type="chain" id="PRO_5003741512" description="DUF1996 domain-containing protein" evidence="1">
    <location>
        <begin position="23"/>
        <end position="359"/>
    </location>
</feature>
<sequence length="359" mass="39854">MFFNAAAAVVAFTALSASPAHAFWRLSCDRTSLVRERADPIVSPGTPWTGHIHVIHGGSNFNLNVTFDSLRASSCTSCQIANDKSNYWTPTLWFQDPKTKQFEPVDGGGILVYYLQRGDHHDQIKSFPAGFRMISGDMTLRAKKYQEGEGSQGELRERALKWSCLRYTGGQTGYDGYGFPTTQCEAGFQARIHMPNCWDGKNLDSADHRSHVAYMSLLDNGKCPDTHPINFITMFFEQTWDTSKFVGRWDDSRDPWPFVWSHGDNTGYGYHGDFVMGWDVNTLQSAILDCNNQTPGTAAGQAEACPHFQMQSADAGKACTIKPHINETTDGTLSRLPGCNPIQKGPDNATPYNDNNCPL</sequence>
<evidence type="ECO:0000313" key="4">
    <source>
        <dbReference type="Proteomes" id="UP000006514"/>
    </source>
</evidence>
<dbReference type="eggNOG" id="ENOG502RXTA">
    <property type="taxonomic scope" value="Eukaryota"/>
</dbReference>
<dbReference type="PANTHER" id="PTHR43662">
    <property type="match status" value="1"/>
</dbReference>
<name>J0WXY4_AURST</name>
<evidence type="ECO:0000313" key="3">
    <source>
        <dbReference type="EMBL" id="EJD44620.1"/>
    </source>
</evidence>
<evidence type="ECO:0000256" key="1">
    <source>
        <dbReference type="SAM" id="SignalP"/>
    </source>
</evidence>
<dbReference type="InterPro" id="IPR018535">
    <property type="entry name" value="DUF1996"/>
</dbReference>
<evidence type="ECO:0000259" key="2">
    <source>
        <dbReference type="Pfam" id="PF09362"/>
    </source>
</evidence>
<dbReference type="AlphaFoldDB" id="J0WXY4"/>
<protein>
    <recommendedName>
        <fullName evidence="2">DUF1996 domain-containing protein</fullName>
    </recommendedName>
</protein>
<keyword evidence="4" id="KW-1185">Reference proteome</keyword>
<reference evidence="4" key="1">
    <citation type="journal article" date="2012" name="Science">
        <title>The Paleozoic origin of enzymatic lignin decomposition reconstructed from 31 fungal genomes.</title>
        <authorList>
            <person name="Floudas D."/>
            <person name="Binder M."/>
            <person name="Riley R."/>
            <person name="Barry K."/>
            <person name="Blanchette R.A."/>
            <person name="Henrissat B."/>
            <person name="Martinez A.T."/>
            <person name="Otillar R."/>
            <person name="Spatafora J.W."/>
            <person name="Yadav J.S."/>
            <person name="Aerts A."/>
            <person name="Benoit I."/>
            <person name="Boyd A."/>
            <person name="Carlson A."/>
            <person name="Copeland A."/>
            <person name="Coutinho P.M."/>
            <person name="de Vries R.P."/>
            <person name="Ferreira P."/>
            <person name="Findley K."/>
            <person name="Foster B."/>
            <person name="Gaskell J."/>
            <person name="Glotzer D."/>
            <person name="Gorecki P."/>
            <person name="Heitman J."/>
            <person name="Hesse C."/>
            <person name="Hori C."/>
            <person name="Igarashi K."/>
            <person name="Jurgens J.A."/>
            <person name="Kallen N."/>
            <person name="Kersten P."/>
            <person name="Kohler A."/>
            <person name="Kuees U."/>
            <person name="Kumar T.K.A."/>
            <person name="Kuo A."/>
            <person name="LaButti K."/>
            <person name="Larrondo L.F."/>
            <person name="Lindquist E."/>
            <person name="Ling A."/>
            <person name="Lombard V."/>
            <person name="Lucas S."/>
            <person name="Lundell T."/>
            <person name="Martin R."/>
            <person name="McLaughlin D.J."/>
            <person name="Morgenstern I."/>
            <person name="Morin E."/>
            <person name="Murat C."/>
            <person name="Nagy L.G."/>
            <person name="Nolan M."/>
            <person name="Ohm R.A."/>
            <person name="Patyshakuliyeva A."/>
            <person name="Rokas A."/>
            <person name="Ruiz-Duenas F.J."/>
            <person name="Sabat G."/>
            <person name="Salamov A."/>
            <person name="Samejima M."/>
            <person name="Schmutz J."/>
            <person name="Slot J.C."/>
            <person name="St John F."/>
            <person name="Stenlid J."/>
            <person name="Sun H."/>
            <person name="Sun S."/>
            <person name="Syed K."/>
            <person name="Tsang A."/>
            <person name="Wiebenga A."/>
            <person name="Young D."/>
            <person name="Pisabarro A."/>
            <person name="Eastwood D.C."/>
            <person name="Martin F."/>
            <person name="Cullen D."/>
            <person name="Grigoriev I.V."/>
            <person name="Hibbett D.S."/>
        </authorList>
    </citation>
    <scope>NUCLEOTIDE SEQUENCE [LARGE SCALE GENOMIC DNA]</scope>
    <source>
        <strain evidence="4">TFB10046</strain>
    </source>
</reference>
<organism evidence="3 4">
    <name type="scientific">Auricularia subglabra (strain TFB-10046 / SS5)</name>
    <name type="common">White-rot fungus</name>
    <name type="synonym">Auricularia delicata (strain TFB10046)</name>
    <dbReference type="NCBI Taxonomy" id="717982"/>
    <lineage>
        <taxon>Eukaryota</taxon>
        <taxon>Fungi</taxon>
        <taxon>Dikarya</taxon>
        <taxon>Basidiomycota</taxon>
        <taxon>Agaricomycotina</taxon>
        <taxon>Agaricomycetes</taxon>
        <taxon>Auriculariales</taxon>
        <taxon>Auriculariaceae</taxon>
        <taxon>Auricularia</taxon>
    </lineage>
</organism>
<proteinExistence type="predicted"/>
<dbReference type="InParanoid" id="J0WXY4"/>